<accession>A0ABQ9H1Q9</accession>
<comment type="caution">
    <text evidence="1">The sequence shown here is derived from an EMBL/GenBank/DDBJ whole genome shotgun (WGS) entry which is preliminary data.</text>
</comment>
<proteinExistence type="predicted"/>
<dbReference type="EMBL" id="JARBHB010000008">
    <property type="protein sequence ID" value="KAJ8878136.1"/>
    <property type="molecule type" value="Genomic_DNA"/>
</dbReference>
<protein>
    <submittedName>
        <fullName evidence="1">Uncharacterized protein</fullName>
    </submittedName>
</protein>
<name>A0ABQ9H1Q9_9NEOP</name>
<keyword evidence="2" id="KW-1185">Reference proteome</keyword>
<evidence type="ECO:0000313" key="2">
    <source>
        <dbReference type="Proteomes" id="UP001159363"/>
    </source>
</evidence>
<evidence type="ECO:0000313" key="1">
    <source>
        <dbReference type="EMBL" id="KAJ8878136.1"/>
    </source>
</evidence>
<sequence length="386" mass="41926">MERMNEVICPMIRGSVGGQWRGGSVLAREEASVAFLSSDWVTHRRRQRHFNQLRVARPQSPADRRGSRPFSDWLLELRERASYPVSYRKLREVPYWLASQLPLDGWRTICRHVVAGDRCVQPAALRGTSGSFASTVCEEHQLIGKPEEHFNTDESGLQLNNKPTGVIATKSVKDLHVLTSSEKGENVTVTACCNAEGTFTPPGLLTKSVSLTTCCQADHAEECRKSSASGEGPLAVDGVAPTGCKGKGLGSRSTFVGLRLGTHGTGKRQAPGDGSCPKTVFMGVKGQVHFRQFVQGHGLRKAYTPPGEQRAGLGLFPCVLPDDSPCIIKLDVELTVCSRLFHLAGFPRQSIRQSGAYFATNPLPTHPTEVTRCPTPATDLCHTAPA</sequence>
<reference evidence="1 2" key="1">
    <citation type="submission" date="2023-02" db="EMBL/GenBank/DDBJ databases">
        <title>LHISI_Scaffold_Assembly.</title>
        <authorList>
            <person name="Stuart O.P."/>
            <person name="Cleave R."/>
            <person name="Magrath M.J.L."/>
            <person name="Mikheyev A.S."/>
        </authorList>
    </citation>
    <scope>NUCLEOTIDE SEQUENCE [LARGE SCALE GENOMIC DNA]</scope>
    <source>
        <strain evidence="1">Daus_M_001</strain>
        <tissue evidence="1">Leg muscle</tissue>
    </source>
</reference>
<gene>
    <name evidence="1" type="ORF">PR048_022603</name>
</gene>
<dbReference type="Proteomes" id="UP001159363">
    <property type="component" value="Chromosome 7"/>
</dbReference>
<organism evidence="1 2">
    <name type="scientific">Dryococelus australis</name>
    <dbReference type="NCBI Taxonomy" id="614101"/>
    <lineage>
        <taxon>Eukaryota</taxon>
        <taxon>Metazoa</taxon>
        <taxon>Ecdysozoa</taxon>
        <taxon>Arthropoda</taxon>
        <taxon>Hexapoda</taxon>
        <taxon>Insecta</taxon>
        <taxon>Pterygota</taxon>
        <taxon>Neoptera</taxon>
        <taxon>Polyneoptera</taxon>
        <taxon>Phasmatodea</taxon>
        <taxon>Verophasmatodea</taxon>
        <taxon>Anareolatae</taxon>
        <taxon>Phasmatidae</taxon>
        <taxon>Eurycanthinae</taxon>
        <taxon>Dryococelus</taxon>
    </lineage>
</organism>